<dbReference type="EMBL" id="JUFZ01000054">
    <property type="protein sequence ID" value="KIC07451.1"/>
    <property type="molecule type" value="Genomic_DNA"/>
</dbReference>
<keyword evidence="1" id="KW-0472">Membrane</keyword>
<name>A0A0C1GPY5_9NEIS</name>
<dbReference type="Proteomes" id="UP000031390">
    <property type="component" value="Unassembled WGS sequence"/>
</dbReference>
<evidence type="ECO:0000256" key="1">
    <source>
        <dbReference type="SAM" id="Phobius"/>
    </source>
</evidence>
<dbReference type="AlphaFoldDB" id="A0A0C1GPY5"/>
<accession>A0A0C1GPY5</accession>
<keyword evidence="1" id="KW-0812">Transmembrane</keyword>
<sequence length="38" mass="4317">MSDKTAKGRLKNSFQTTFSVLLSLLSIHLIISNFKLTY</sequence>
<comment type="caution">
    <text evidence="2">The sequence shown here is derived from an EMBL/GenBank/DDBJ whole genome shotgun (WGS) entry which is preliminary data.</text>
</comment>
<gene>
    <name evidence="2" type="ORF">MCC93_13830</name>
</gene>
<feature type="transmembrane region" description="Helical" evidence="1">
    <location>
        <begin position="12"/>
        <end position="31"/>
    </location>
</feature>
<evidence type="ECO:0000313" key="3">
    <source>
        <dbReference type="Proteomes" id="UP000031390"/>
    </source>
</evidence>
<protein>
    <submittedName>
        <fullName evidence="2">Uncharacterized protein</fullName>
    </submittedName>
</protein>
<proteinExistence type="predicted"/>
<keyword evidence="1" id="KW-1133">Transmembrane helix</keyword>
<evidence type="ECO:0000313" key="2">
    <source>
        <dbReference type="EMBL" id="KIC07451.1"/>
    </source>
</evidence>
<reference evidence="2 3" key="1">
    <citation type="submission" date="2014-12" db="EMBL/GenBank/DDBJ databases">
        <title>Genome sequence of Morococcus cerebrosus.</title>
        <authorList>
            <person name="Shin S.-K."/>
            <person name="Yi H."/>
        </authorList>
    </citation>
    <scope>NUCLEOTIDE SEQUENCE [LARGE SCALE GENOMIC DNA]</scope>
    <source>
        <strain evidence="2 3">CIP 81.93</strain>
    </source>
</reference>
<organism evidence="2 3">
    <name type="scientific">Morococcus cerebrosus</name>
    <dbReference type="NCBI Taxonomy" id="1056807"/>
    <lineage>
        <taxon>Bacteria</taxon>
        <taxon>Pseudomonadati</taxon>
        <taxon>Pseudomonadota</taxon>
        <taxon>Betaproteobacteria</taxon>
        <taxon>Neisseriales</taxon>
        <taxon>Neisseriaceae</taxon>
        <taxon>Morococcus</taxon>
    </lineage>
</organism>